<dbReference type="EMBL" id="JBGLYH010000002">
    <property type="protein sequence ID" value="MEZ7195395.1"/>
    <property type="molecule type" value="Genomic_DNA"/>
</dbReference>
<dbReference type="RefSeq" id="WP_371384946.1">
    <property type="nucleotide sequence ID" value="NZ_JBGLYH010000002.1"/>
</dbReference>
<comment type="caution">
    <text evidence="1">The sequence shown here is derived from an EMBL/GenBank/DDBJ whole genome shotgun (WGS) entry which is preliminary data.</text>
</comment>
<proteinExistence type="predicted"/>
<evidence type="ECO:0000313" key="1">
    <source>
        <dbReference type="EMBL" id="MEZ7195395.1"/>
    </source>
</evidence>
<dbReference type="Proteomes" id="UP001568698">
    <property type="component" value="Unassembled WGS sequence"/>
</dbReference>
<protein>
    <submittedName>
        <fullName evidence="1">Uncharacterized protein</fullName>
    </submittedName>
</protein>
<sequence>MTIRVSTILRNALGDAITTLADAGTAAAHLKIYSGTKPATKGTAPSGDVLADFIMADPIAGSSASGIWTASAVSSVTAGNAGVPTFAVLEDSDGTYIADLDARLSTATDNGEEVVVTISGGGTSIAAGATVSLSSATLTMPNA</sequence>
<gene>
    <name evidence="1" type="ORF">AB6M95_01425</name>
</gene>
<name>A0ABV4JXF9_9BACT</name>
<keyword evidence="2" id="KW-1185">Reference proteome</keyword>
<evidence type="ECO:0000313" key="2">
    <source>
        <dbReference type="Proteomes" id="UP001568698"/>
    </source>
</evidence>
<organism evidence="1 2">
    <name type="scientific">Pseudodesulfovibrio karagichevae</name>
    <dbReference type="NCBI Taxonomy" id="3239305"/>
    <lineage>
        <taxon>Bacteria</taxon>
        <taxon>Pseudomonadati</taxon>
        <taxon>Thermodesulfobacteriota</taxon>
        <taxon>Desulfovibrionia</taxon>
        <taxon>Desulfovibrionales</taxon>
        <taxon>Desulfovibrionaceae</taxon>
    </lineage>
</organism>
<accession>A0ABV4JXF9</accession>
<reference evidence="1 2" key="1">
    <citation type="submission" date="2024-08" db="EMBL/GenBank/DDBJ databases">
        <title>Sulfate-reducing bacteria isolated from formation water of the oil field in Kazakhstan and description of Pseudodesulfovibrio sp.</title>
        <authorList>
            <person name="Bidzhieva S.K."/>
            <person name="Tourova T.P."/>
            <person name="Grouzdev D.S."/>
            <person name="Beletsky A.V."/>
            <person name="Sokolova D.S."/>
            <person name="Samigullina S.R."/>
            <person name="Poltaraus A.B."/>
            <person name="Avtukh A.N."/>
            <person name="Tereshina V.M."/>
            <person name="Zhaparov N.S."/>
            <person name="Mardanov A.V."/>
            <person name="Nazina T.N."/>
        </authorList>
    </citation>
    <scope>NUCLEOTIDE SEQUENCE [LARGE SCALE GENOMIC DNA]</scope>
    <source>
        <strain evidence="1 2">9FUS</strain>
    </source>
</reference>